<gene>
    <name evidence="2" type="ORF">BSU04_43165</name>
</gene>
<dbReference type="Proteomes" id="UP000214720">
    <property type="component" value="Unassembled WGS sequence"/>
</dbReference>
<protein>
    <recommendedName>
        <fullName evidence="4">DUF4148 domain-containing protein</fullName>
    </recommendedName>
</protein>
<comment type="caution">
    <text evidence="2">The sequence shown here is derived from an EMBL/GenBank/DDBJ whole genome shotgun (WGS) entry which is preliminary data.</text>
</comment>
<dbReference type="InterPro" id="IPR025421">
    <property type="entry name" value="DUF4148"/>
</dbReference>
<dbReference type="AlphaFoldDB" id="A0A226WMK3"/>
<dbReference type="RefSeq" id="WP_089165937.1">
    <property type="nucleotide sequence ID" value="NZ_MTHB01000278.1"/>
</dbReference>
<feature type="chain" id="PRO_5012714343" description="DUF4148 domain-containing protein" evidence="1">
    <location>
        <begin position="22"/>
        <end position="81"/>
    </location>
</feature>
<dbReference type="eggNOG" id="ENOG503174T">
    <property type="taxonomic scope" value="Bacteria"/>
</dbReference>
<sequence length="81" mass="8397">MKTSMIALAFAGLLATGSAFAAQSAPSTQTGQTAIQAAGQWVAPYGQAVAPKTRAQVYQELVHAQKDGQLAYLDATLYSHG</sequence>
<evidence type="ECO:0000313" key="3">
    <source>
        <dbReference type="Proteomes" id="UP000214720"/>
    </source>
</evidence>
<evidence type="ECO:0000313" key="2">
    <source>
        <dbReference type="EMBL" id="OXC72431.1"/>
    </source>
</evidence>
<evidence type="ECO:0008006" key="4">
    <source>
        <dbReference type="Google" id="ProtNLM"/>
    </source>
</evidence>
<dbReference type="OrthoDB" id="9133496at2"/>
<dbReference type="Pfam" id="PF13663">
    <property type="entry name" value="DUF4148"/>
    <property type="match status" value="1"/>
</dbReference>
<feature type="signal peptide" evidence="1">
    <location>
        <begin position="1"/>
        <end position="21"/>
    </location>
</feature>
<organism evidence="2 3">
    <name type="scientific">Caballeronia sordidicola</name>
    <name type="common">Burkholderia sordidicola</name>
    <dbReference type="NCBI Taxonomy" id="196367"/>
    <lineage>
        <taxon>Bacteria</taxon>
        <taxon>Pseudomonadati</taxon>
        <taxon>Pseudomonadota</taxon>
        <taxon>Betaproteobacteria</taxon>
        <taxon>Burkholderiales</taxon>
        <taxon>Burkholderiaceae</taxon>
        <taxon>Caballeronia</taxon>
    </lineage>
</organism>
<keyword evidence="1" id="KW-0732">Signal</keyword>
<proteinExistence type="predicted"/>
<name>A0A226WMK3_CABSO</name>
<accession>A0A226WMK3</accession>
<dbReference type="EMBL" id="MTHB01000278">
    <property type="protein sequence ID" value="OXC72431.1"/>
    <property type="molecule type" value="Genomic_DNA"/>
</dbReference>
<evidence type="ECO:0000256" key="1">
    <source>
        <dbReference type="SAM" id="SignalP"/>
    </source>
</evidence>
<reference evidence="3" key="1">
    <citation type="submission" date="2017-01" db="EMBL/GenBank/DDBJ databases">
        <title>Genome Analysis of Deinococcus marmoris KOPRI26562.</title>
        <authorList>
            <person name="Kim J.H."/>
            <person name="Oh H.-M."/>
        </authorList>
    </citation>
    <scope>NUCLEOTIDE SEQUENCE [LARGE SCALE GENOMIC DNA]</scope>
    <source>
        <strain evidence="3">PAMC 26633</strain>
    </source>
</reference>